<organism evidence="1 2">
    <name type="scientific">Euphydryas editha</name>
    <name type="common">Edith's checkerspot</name>
    <dbReference type="NCBI Taxonomy" id="104508"/>
    <lineage>
        <taxon>Eukaryota</taxon>
        <taxon>Metazoa</taxon>
        <taxon>Ecdysozoa</taxon>
        <taxon>Arthropoda</taxon>
        <taxon>Hexapoda</taxon>
        <taxon>Insecta</taxon>
        <taxon>Pterygota</taxon>
        <taxon>Neoptera</taxon>
        <taxon>Endopterygota</taxon>
        <taxon>Lepidoptera</taxon>
        <taxon>Glossata</taxon>
        <taxon>Ditrysia</taxon>
        <taxon>Papilionoidea</taxon>
        <taxon>Nymphalidae</taxon>
        <taxon>Nymphalinae</taxon>
        <taxon>Euphydryas</taxon>
    </lineage>
</organism>
<accession>A0AAU9U2U2</accession>
<comment type="caution">
    <text evidence="1">The sequence shown here is derived from an EMBL/GenBank/DDBJ whole genome shotgun (WGS) entry which is preliminary data.</text>
</comment>
<sequence length="91" mass="10345">MGEYFILPFIILHRYGPFSATELRATLSIPCTVSLLAIARPVARVQCTRVVRLTHTSCARASRPSARLWEKTAGVMRDREQPRITIHIIQQ</sequence>
<keyword evidence="2" id="KW-1185">Reference proteome</keyword>
<evidence type="ECO:0008006" key="3">
    <source>
        <dbReference type="Google" id="ProtNLM"/>
    </source>
</evidence>
<dbReference type="AlphaFoldDB" id="A0AAU9U2U2"/>
<dbReference type="Proteomes" id="UP001153954">
    <property type="component" value="Unassembled WGS sequence"/>
</dbReference>
<name>A0AAU9U2U2_EUPED</name>
<gene>
    <name evidence="1" type="ORF">EEDITHA_LOCUS8774</name>
</gene>
<evidence type="ECO:0000313" key="2">
    <source>
        <dbReference type="Proteomes" id="UP001153954"/>
    </source>
</evidence>
<evidence type="ECO:0000313" key="1">
    <source>
        <dbReference type="EMBL" id="CAH2093072.1"/>
    </source>
</evidence>
<reference evidence="1" key="1">
    <citation type="submission" date="2022-03" db="EMBL/GenBank/DDBJ databases">
        <authorList>
            <person name="Tunstrom K."/>
        </authorList>
    </citation>
    <scope>NUCLEOTIDE SEQUENCE</scope>
</reference>
<dbReference type="EMBL" id="CAKOGL010000012">
    <property type="protein sequence ID" value="CAH2093072.1"/>
    <property type="molecule type" value="Genomic_DNA"/>
</dbReference>
<proteinExistence type="predicted"/>
<protein>
    <recommendedName>
        <fullName evidence="3">Secreted protein</fullName>
    </recommendedName>
</protein>